<evidence type="ECO:0000256" key="6">
    <source>
        <dbReference type="SAM" id="Coils"/>
    </source>
</evidence>
<dbReference type="Proteomes" id="UP001383192">
    <property type="component" value="Unassembled WGS sequence"/>
</dbReference>
<evidence type="ECO:0000256" key="1">
    <source>
        <dbReference type="ARBA" id="ARBA00004123"/>
    </source>
</evidence>
<comment type="subcellular location">
    <subcellularLocation>
        <location evidence="1">Nucleus</location>
    </subcellularLocation>
</comment>
<keyword evidence="9" id="KW-1185">Reference proteome</keyword>
<evidence type="ECO:0000256" key="4">
    <source>
        <dbReference type="ARBA" id="ARBA00023163"/>
    </source>
</evidence>
<dbReference type="GO" id="GO:0003677">
    <property type="term" value="F:DNA binding"/>
    <property type="evidence" value="ECO:0007669"/>
    <property type="project" value="InterPro"/>
</dbReference>
<keyword evidence="6" id="KW-0175">Coiled coil</keyword>
<protein>
    <recommendedName>
        <fullName evidence="7">Xylanolytic transcriptional activator regulatory domain-containing protein</fullName>
    </recommendedName>
</protein>
<name>A0AAW0D5M7_9AGAR</name>
<dbReference type="GO" id="GO:0008270">
    <property type="term" value="F:zinc ion binding"/>
    <property type="evidence" value="ECO:0007669"/>
    <property type="project" value="InterPro"/>
</dbReference>
<comment type="caution">
    <text evidence="8">The sequence shown here is derived from an EMBL/GenBank/DDBJ whole genome shotgun (WGS) entry which is preliminary data.</text>
</comment>
<dbReference type="GO" id="GO:0006351">
    <property type="term" value="P:DNA-templated transcription"/>
    <property type="evidence" value="ECO:0007669"/>
    <property type="project" value="InterPro"/>
</dbReference>
<feature type="coiled-coil region" evidence="6">
    <location>
        <begin position="23"/>
        <end position="50"/>
    </location>
</feature>
<dbReference type="GO" id="GO:0005634">
    <property type="term" value="C:nucleus"/>
    <property type="evidence" value="ECO:0007669"/>
    <property type="project" value="UniProtKB-SubCell"/>
</dbReference>
<dbReference type="InterPro" id="IPR007219">
    <property type="entry name" value="XnlR_reg_dom"/>
</dbReference>
<dbReference type="CDD" id="cd12148">
    <property type="entry name" value="fungal_TF_MHR"/>
    <property type="match status" value="1"/>
</dbReference>
<dbReference type="InterPro" id="IPR050815">
    <property type="entry name" value="TF_fung"/>
</dbReference>
<keyword evidence="4" id="KW-0804">Transcription</keyword>
<reference evidence="8 9" key="1">
    <citation type="submission" date="2024-01" db="EMBL/GenBank/DDBJ databases">
        <title>A draft genome for a cacao thread blight-causing isolate of Paramarasmius palmivorus.</title>
        <authorList>
            <person name="Baruah I.K."/>
            <person name="Bukari Y."/>
            <person name="Amoako-Attah I."/>
            <person name="Meinhardt L.W."/>
            <person name="Bailey B.A."/>
            <person name="Cohen S.P."/>
        </authorList>
    </citation>
    <scope>NUCLEOTIDE SEQUENCE [LARGE SCALE GENOMIC DNA]</scope>
    <source>
        <strain evidence="8 9">GH-12</strain>
    </source>
</reference>
<keyword evidence="5" id="KW-0539">Nucleus</keyword>
<keyword evidence="2" id="KW-0479">Metal-binding</keyword>
<evidence type="ECO:0000313" key="8">
    <source>
        <dbReference type="EMBL" id="KAK7046143.1"/>
    </source>
</evidence>
<dbReference type="AlphaFoldDB" id="A0AAW0D5M7"/>
<evidence type="ECO:0000256" key="2">
    <source>
        <dbReference type="ARBA" id="ARBA00022723"/>
    </source>
</evidence>
<accession>A0AAW0D5M7</accession>
<gene>
    <name evidence="8" type="ORF">VNI00_007146</name>
</gene>
<proteinExistence type="predicted"/>
<feature type="domain" description="Xylanolytic transcriptional activator regulatory" evidence="7">
    <location>
        <begin position="145"/>
        <end position="292"/>
    </location>
</feature>
<evidence type="ECO:0000256" key="3">
    <source>
        <dbReference type="ARBA" id="ARBA00023015"/>
    </source>
</evidence>
<dbReference type="Pfam" id="PF04082">
    <property type="entry name" value="Fungal_trans"/>
    <property type="match status" value="1"/>
</dbReference>
<dbReference type="EMBL" id="JAYKXP010000022">
    <property type="protein sequence ID" value="KAK7046143.1"/>
    <property type="molecule type" value="Genomic_DNA"/>
</dbReference>
<dbReference type="PANTHER" id="PTHR47338:SF29">
    <property type="entry name" value="ZN(2)-C6 FUNGAL-TYPE DOMAIN-CONTAINING PROTEIN"/>
    <property type="match status" value="1"/>
</dbReference>
<evidence type="ECO:0000256" key="5">
    <source>
        <dbReference type="ARBA" id="ARBA00023242"/>
    </source>
</evidence>
<evidence type="ECO:0000313" key="9">
    <source>
        <dbReference type="Proteomes" id="UP001383192"/>
    </source>
</evidence>
<sequence>MRLPQCTPCLKSTTHVVDGPCDYEDNRTKVQLLERDVLRLEARLKELEQPQCLGTVKLNKPYTKKEEPDATFKACMIANGPAHLLNVFDPSSNEDVPLELSHFLCVIWSLSQRDADDFTCRVDAFLPHACDFGFFLHMDRFRQSALIPLEDPTARLSRPTRGLLSAIHVLGLRLSGTGPTTPQEEARIAAYLTRAINDVTKMMVTESAHPFVVVQNIQAELLLATFLFCHGRLLEGQYHLTTAISLAIGARLHKIRSSRDKATAGSPFSLAPSDDPVIEGERINAFWMVFTLSNCWDATVDSSTSLIAVFGDGNMEVDVPWPMCMPEYDQGGFPPGLQGTWTVQRFLTQAPPEPSKNECGELAMYAKASVLFKRARKMETHLQRGQEIPDSPTNRVLCALLDSFVATLPALKGRIIHFSHPELAFPYNAIGEECSTIGMQLTTLTLAYSSMIHLYSFNFETDAFSMKKSLEAAKACIEALKNPEVRMYFKRSSRINPGFGCLWETVCGVLLKWMKISRTIAGFKCSDSMLGISEDEVVELLEVIMGVMHSYAWRSPILSEHNLVAFLTHSQVEPGNALEKVRKMYQELPPSSIQP</sequence>
<dbReference type="PANTHER" id="PTHR47338">
    <property type="entry name" value="ZN(II)2CYS6 TRANSCRIPTION FACTOR (EUROFUNG)-RELATED"/>
    <property type="match status" value="1"/>
</dbReference>
<keyword evidence="3" id="KW-0805">Transcription regulation</keyword>
<dbReference type="GO" id="GO:0000981">
    <property type="term" value="F:DNA-binding transcription factor activity, RNA polymerase II-specific"/>
    <property type="evidence" value="ECO:0007669"/>
    <property type="project" value="InterPro"/>
</dbReference>
<evidence type="ECO:0000259" key="7">
    <source>
        <dbReference type="Pfam" id="PF04082"/>
    </source>
</evidence>
<organism evidence="8 9">
    <name type="scientific">Paramarasmius palmivorus</name>
    <dbReference type="NCBI Taxonomy" id="297713"/>
    <lineage>
        <taxon>Eukaryota</taxon>
        <taxon>Fungi</taxon>
        <taxon>Dikarya</taxon>
        <taxon>Basidiomycota</taxon>
        <taxon>Agaricomycotina</taxon>
        <taxon>Agaricomycetes</taxon>
        <taxon>Agaricomycetidae</taxon>
        <taxon>Agaricales</taxon>
        <taxon>Marasmiineae</taxon>
        <taxon>Marasmiaceae</taxon>
        <taxon>Paramarasmius</taxon>
    </lineage>
</organism>